<organism evidence="3 4">
    <name type="scientific">Palleronia aestuarii</name>
    <dbReference type="NCBI Taxonomy" id="568105"/>
    <lineage>
        <taxon>Bacteria</taxon>
        <taxon>Pseudomonadati</taxon>
        <taxon>Pseudomonadota</taxon>
        <taxon>Alphaproteobacteria</taxon>
        <taxon>Rhodobacterales</taxon>
        <taxon>Roseobacteraceae</taxon>
        <taxon>Palleronia</taxon>
    </lineage>
</organism>
<dbReference type="CDD" id="cd03023">
    <property type="entry name" value="DsbA_Com1_like"/>
    <property type="match status" value="1"/>
</dbReference>
<comment type="function">
    <text evidence="1">May be required for disulfide bond formation in some proteins.</text>
</comment>
<keyword evidence="3" id="KW-0413">Isomerase</keyword>
<dbReference type="OrthoDB" id="9780147at2"/>
<keyword evidence="4" id="KW-1185">Reference proteome</keyword>
<evidence type="ECO:0000313" key="3">
    <source>
        <dbReference type="EMBL" id="PZX12786.1"/>
    </source>
</evidence>
<sequence>MHLSRRSLIGAAGAALALPSIVRAQDRQLTVEEVLYDTDAPVLANPEGDVTVVEFFDYQCPYCKRAHPMLMDVTARDPGVRLVLKDWPLFGAPSVRASQLALGAVELGAYGAVNEALMATEGRLSIETVEETVGSEVAAEAAMTSYRDARTKWDGLMSRNQMQAAAFGFQGTPSFVIGTTLFGGMIDRDTLDAAIREARKA</sequence>
<proteinExistence type="predicted"/>
<dbReference type="InterPro" id="IPR012336">
    <property type="entry name" value="Thioredoxin-like_fold"/>
</dbReference>
<evidence type="ECO:0000259" key="2">
    <source>
        <dbReference type="PROSITE" id="PS51352"/>
    </source>
</evidence>
<dbReference type="RefSeq" id="WP_111538544.1">
    <property type="nucleotide sequence ID" value="NZ_QKZL01000022.1"/>
</dbReference>
<dbReference type="SUPFAM" id="SSF52833">
    <property type="entry name" value="Thioredoxin-like"/>
    <property type="match status" value="1"/>
</dbReference>
<dbReference type="Gene3D" id="3.40.30.10">
    <property type="entry name" value="Glutaredoxin"/>
    <property type="match status" value="1"/>
</dbReference>
<feature type="domain" description="Thioredoxin" evidence="2">
    <location>
        <begin position="7"/>
        <end position="200"/>
    </location>
</feature>
<dbReference type="GO" id="GO:0016853">
    <property type="term" value="F:isomerase activity"/>
    <property type="evidence" value="ECO:0007669"/>
    <property type="project" value="UniProtKB-KW"/>
</dbReference>
<gene>
    <name evidence="3" type="ORF">LX81_03493</name>
</gene>
<comment type="caution">
    <text evidence="3">The sequence shown here is derived from an EMBL/GenBank/DDBJ whole genome shotgun (WGS) entry which is preliminary data.</text>
</comment>
<accession>A0A2W7NI18</accession>
<reference evidence="3 4" key="1">
    <citation type="submission" date="2018-06" db="EMBL/GenBank/DDBJ databases">
        <title>Genomic Encyclopedia of Archaeal and Bacterial Type Strains, Phase II (KMG-II): from individual species to whole genera.</title>
        <authorList>
            <person name="Goeker M."/>
        </authorList>
    </citation>
    <scope>NUCLEOTIDE SEQUENCE [LARGE SCALE GENOMIC DNA]</scope>
    <source>
        <strain evidence="3 4">DSM 22009</strain>
    </source>
</reference>
<dbReference type="EMBL" id="QKZL01000022">
    <property type="protein sequence ID" value="PZX12786.1"/>
    <property type="molecule type" value="Genomic_DNA"/>
</dbReference>
<protein>
    <submittedName>
        <fullName evidence="3">Protein-disulfide isomerase</fullName>
    </submittedName>
</protein>
<dbReference type="Pfam" id="PF13462">
    <property type="entry name" value="Thioredoxin_4"/>
    <property type="match status" value="1"/>
</dbReference>
<evidence type="ECO:0000256" key="1">
    <source>
        <dbReference type="ARBA" id="ARBA00003565"/>
    </source>
</evidence>
<dbReference type="InterPro" id="IPR013766">
    <property type="entry name" value="Thioredoxin_domain"/>
</dbReference>
<evidence type="ECO:0000313" key="4">
    <source>
        <dbReference type="Proteomes" id="UP000248916"/>
    </source>
</evidence>
<dbReference type="AlphaFoldDB" id="A0A2W7NI18"/>
<dbReference type="Proteomes" id="UP000248916">
    <property type="component" value="Unassembled WGS sequence"/>
</dbReference>
<dbReference type="InterPro" id="IPR036249">
    <property type="entry name" value="Thioredoxin-like_sf"/>
</dbReference>
<dbReference type="PROSITE" id="PS51352">
    <property type="entry name" value="THIOREDOXIN_2"/>
    <property type="match status" value="1"/>
</dbReference>
<name>A0A2W7NI18_9RHOB</name>